<dbReference type="Proteomes" id="UP001055784">
    <property type="component" value="Chromosome"/>
</dbReference>
<dbReference type="PROSITE" id="PS51257">
    <property type="entry name" value="PROKAR_LIPOPROTEIN"/>
    <property type="match status" value="1"/>
</dbReference>
<dbReference type="EMBL" id="CP097770">
    <property type="protein sequence ID" value="URJ52280.1"/>
    <property type="molecule type" value="Genomic_DNA"/>
</dbReference>
<keyword evidence="3" id="KW-0282">Flagellum</keyword>
<gene>
    <name evidence="3" type="ORF">MF626_001787</name>
</gene>
<evidence type="ECO:0000313" key="4">
    <source>
        <dbReference type="Proteomes" id="UP001055784"/>
    </source>
</evidence>
<feature type="region of interest" description="Disordered" evidence="1">
    <location>
        <begin position="309"/>
        <end position="339"/>
    </location>
</feature>
<keyword evidence="3" id="KW-0966">Cell projection</keyword>
<feature type="compositionally biased region" description="Basic and acidic residues" evidence="1">
    <location>
        <begin position="319"/>
        <end position="330"/>
    </location>
</feature>
<dbReference type="RefSeq" id="WP_250261575.1">
    <property type="nucleotide sequence ID" value="NZ_CP097770.1"/>
</dbReference>
<feature type="chain" id="PRO_5042056933" evidence="2">
    <location>
        <begin position="25"/>
        <end position="339"/>
    </location>
</feature>
<name>A0AAE9IGG0_PAEPO</name>
<evidence type="ECO:0000256" key="2">
    <source>
        <dbReference type="SAM" id="SignalP"/>
    </source>
</evidence>
<sequence>MSKHMITKISWNLLCAFLILTMLAACSREKASTRSMAQHEAEARAYTVTGNPNQGASSLDERAANHTPVHKQGSSYVEISGGVSIDKNTVKVTGHSNLPAGARIKGNLAVKNSLLTGYTDETTVQKDGSFVLQVQRPGIQGSMDLTVLFRPDDQDNEIRNLYGSGGNKLEGPYVYQYEENKQLLHEVRIGAEFDPEQERNTPLVKPVWNKPKDYGSPQVWIKPDVKQEGNYYHVYARSNLLEGSDVKLTIDFPGRWQFGYDDQTKVMPDGSFSMRVKKPSLANHYTIVISFEPNEDMWTNAKQAYGTQGERLSGPLVKSADDKEGSKQIEARIPIQPKS</sequence>
<evidence type="ECO:0000256" key="1">
    <source>
        <dbReference type="SAM" id="MobiDB-lite"/>
    </source>
</evidence>
<dbReference type="AlphaFoldDB" id="A0AAE9IGG0"/>
<organism evidence="3 4">
    <name type="scientific">Paenibacillus polymyxa</name>
    <name type="common">Bacillus polymyxa</name>
    <dbReference type="NCBI Taxonomy" id="1406"/>
    <lineage>
        <taxon>Bacteria</taxon>
        <taxon>Bacillati</taxon>
        <taxon>Bacillota</taxon>
        <taxon>Bacilli</taxon>
        <taxon>Bacillales</taxon>
        <taxon>Paenibacillaceae</taxon>
        <taxon>Paenibacillus</taxon>
    </lineage>
</organism>
<feature type="signal peptide" evidence="2">
    <location>
        <begin position="1"/>
        <end position="24"/>
    </location>
</feature>
<keyword evidence="2" id="KW-0732">Signal</keyword>
<proteinExistence type="predicted"/>
<accession>A0AAE9IGG0</accession>
<feature type="region of interest" description="Disordered" evidence="1">
    <location>
        <begin position="48"/>
        <end position="72"/>
    </location>
</feature>
<keyword evidence="3" id="KW-0969">Cilium</keyword>
<evidence type="ECO:0000313" key="3">
    <source>
        <dbReference type="EMBL" id="URJ52280.1"/>
    </source>
</evidence>
<protein>
    <submittedName>
        <fullName evidence="3">Flagellar motor protein MotB</fullName>
    </submittedName>
</protein>
<feature type="compositionally biased region" description="Polar residues" evidence="1">
    <location>
        <begin position="48"/>
        <end position="57"/>
    </location>
</feature>
<reference evidence="3" key="1">
    <citation type="submission" date="2022-11" db="EMBL/GenBank/DDBJ databases">
        <authorList>
            <person name="Vasilchenko N.G."/>
            <person name="Prazdnova E.V."/>
            <person name="Gorovtsov A.V."/>
            <person name="Chistyakov V.A."/>
            <person name="Pak M.L."/>
        </authorList>
    </citation>
    <scope>NUCLEOTIDE SEQUENCE</scope>
    <source>
        <strain evidence="3">R 4.5</strain>
    </source>
</reference>